<protein>
    <recommendedName>
        <fullName evidence="5">Urease accessory protein UreE</fullName>
    </recommendedName>
</protein>
<dbReference type="PIRSF" id="PIRSF036402">
    <property type="entry name" value="Ureas_acces_UreE"/>
    <property type="match status" value="1"/>
</dbReference>
<dbReference type="RefSeq" id="WP_059286824.1">
    <property type="nucleotide sequence ID" value="NZ_LNQU01000114.1"/>
</dbReference>
<accession>A0A318JNN9</accession>
<dbReference type="Proteomes" id="UP000248395">
    <property type="component" value="Unassembled WGS sequence"/>
</dbReference>
<dbReference type="GO" id="GO:0019627">
    <property type="term" value="P:urea metabolic process"/>
    <property type="evidence" value="ECO:0007669"/>
    <property type="project" value="InterPro"/>
</dbReference>
<dbReference type="SMART" id="SM00988">
    <property type="entry name" value="UreE_N"/>
    <property type="match status" value="1"/>
</dbReference>
<evidence type="ECO:0000259" key="6">
    <source>
        <dbReference type="SMART" id="SM00988"/>
    </source>
</evidence>
<comment type="function">
    <text evidence="5">Involved in urease metallocenter assembly. Binds nickel. Probably functions as a nickel donor during metallocenter assembly.</text>
</comment>
<dbReference type="NCBIfam" id="NF009751">
    <property type="entry name" value="PRK13261.1-1"/>
    <property type="match status" value="1"/>
</dbReference>
<comment type="caution">
    <text evidence="7">The sequence shown here is derived from an EMBL/GenBank/DDBJ whole genome shotgun (WGS) entry which is preliminary data.</text>
</comment>
<dbReference type="GO" id="GO:0065003">
    <property type="term" value="P:protein-containing complex assembly"/>
    <property type="evidence" value="ECO:0007669"/>
    <property type="project" value="InterPro"/>
</dbReference>
<dbReference type="Gene3D" id="3.30.70.790">
    <property type="entry name" value="UreE, C-terminal domain"/>
    <property type="match status" value="1"/>
</dbReference>
<dbReference type="GO" id="GO:0006457">
    <property type="term" value="P:protein folding"/>
    <property type="evidence" value="ECO:0007669"/>
    <property type="project" value="InterPro"/>
</dbReference>
<proteinExistence type="inferred from homology"/>
<dbReference type="InterPro" id="IPR004029">
    <property type="entry name" value="UreE_N"/>
</dbReference>
<evidence type="ECO:0000313" key="8">
    <source>
        <dbReference type="Proteomes" id="UP000248395"/>
    </source>
</evidence>
<keyword evidence="2 5" id="KW-0963">Cytoplasm</keyword>
<evidence type="ECO:0000256" key="3">
    <source>
        <dbReference type="ARBA" id="ARBA00022596"/>
    </source>
</evidence>
<name>A0A318JNN9_9NEIS</name>
<dbReference type="InterPro" id="IPR007864">
    <property type="entry name" value="UreE_C_dom"/>
</dbReference>
<dbReference type="AlphaFoldDB" id="A0A318JNN9"/>
<evidence type="ECO:0000256" key="2">
    <source>
        <dbReference type="ARBA" id="ARBA00022490"/>
    </source>
</evidence>
<keyword evidence="8" id="KW-1185">Reference proteome</keyword>
<evidence type="ECO:0000256" key="4">
    <source>
        <dbReference type="ARBA" id="ARBA00023186"/>
    </source>
</evidence>
<dbReference type="Pfam" id="PF02814">
    <property type="entry name" value="UreE_N"/>
    <property type="match status" value="1"/>
</dbReference>
<keyword evidence="3 5" id="KW-0533">Nickel</keyword>
<feature type="domain" description="UreE urease accessory N-terminal" evidence="6">
    <location>
        <begin position="1"/>
        <end position="64"/>
    </location>
</feature>
<dbReference type="GO" id="GO:0016151">
    <property type="term" value="F:nickel cation binding"/>
    <property type="evidence" value="ECO:0007669"/>
    <property type="project" value="UniProtKB-UniRule"/>
</dbReference>
<sequence length="165" mass="18227">MLLITERLPQPCRSDADLLLSFELRSKTRLRTRTVDGEEAGLFLSAGAPLTHGQCLRAEDGRVVRVLAADEPLLHVVCVSPEALCRAAYHLGNRHVHLQVGEGWLRLLDDYVLAQMLQQMGAEVSRLFAPFNPESGAYGGGHHHSHGKEAAFQYAPRLHLFGQPT</sequence>
<dbReference type="HAMAP" id="MF_00822">
    <property type="entry name" value="UreE"/>
    <property type="match status" value="1"/>
</dbReference>
<dbReference type="InterPro" id="IPR036118">
    <property type="entry name" value="UreE_N_sf"/>
</dbReference>
<evidence type="ECO:0000256" key="5">
    <source>
        <dbReference type="HAMAP-Rule" id="MF_00822"/>
    </source>
</evidence>
<gene>
    <name evidence="5" type="primary">ureE</name>
    <name evidence="7" type="ORF">DFR38_102258</name>
</gene>
<dbReference type="InterPro" id="IPR012406">
    <property type="entry name" value="UreE"/>
</dbReference>
<dbReference type="Gene3D" id="2.60.260.20">
    <property type="entry name" value="Urease metallochaperone UreE, N-terminal domain"/>
    <property type="match status" value="1"/>
</dbReference>
<dbReference type="OrthoDB" id="5421304at2"/>
<reference evidence="7 8" key="1">
    <citation type="submission" date="2018-05" db="EMBL/GenBank/DDBJ databases">
        <title>Genomic Encyclopedia of Type Strains, Phase IV (KMG-IV): sequencing the most valuable type-strain genomes for metagenomic binning, comparative biology and taxonomic classification.</title>
        <authorList>
            <person name="Goeker M."/>
        </authorList>
    </citation>
    <scope>NUCLEOTIDE SEQUENCE [LARGE SCALE GENOMIC DNA]</scope>
    <source>
        <strain evidence="7 8">DSM 25134</strain>
    </source>
</reference>
<dbReference type="SUPFAM" id="SSF69287">
    <property type="entry name" value="Urease metallochaperone UreE, N-terminal domain"/>
    <property type="match status" value="1"/>
</dbReference>
<comment type="subcellular location">
    <subcellularLocation>
        <location evidence="1 5">Cytoplasm</location>
    </subcellularLocation>
</comment>
<dbReference type="GO" id="GO:0005737">
    <property type="term" value="C:cytoplasm"/>
    <property type="evidence" value="ECO:0007669"/>
    <property type="project" value="UniProtKB-SubCell"/>
</dbReference>
<evidence type="ECO:0000256" key="1">
    <source>
        <dbReference type="ARBA" id="ARBA00004496"/>
    </source>
</evidence>
<organism evidence="7 8">
    <name type="scientific">Aquitalea magnusonii</name>
    <dbReference type="NCBI Taxonomy" id="332411"/>
    <lineage>
        <taxon>Bacteria</taxon>
        <taxon>Pseudomonadati</taxon>
        <taxon>Pseudomonadota</taxon>
        <taxon>Betaproteobacteria</taxon>
        <taxon>Neisseriales</taxon>
        <taxon>Chromobacteriaceae</taxon>
        <taxon>Aquitalea</taxon>
    </lineage>
</organism>
<dbReference type="SUPFAM" id="SSF69737">
    <property type="entry name" value="Urease metallochaperone UreE, C-terminal domain"/>
    <property type="match status" value="1"/>
</dbReference>
<keyword evidence="4 5" id="KW-0143">Chaperone</keyword>
<dbReference type="GO" id="GO:0051082">
    <property type="term" value="F:unfolded protein binding"/>
    <property type="evidence" value="ECO:0007669"/>
    <property type="project" value="UniProtKB-UniRule"/>
</dbReference>
<dbReference type="EMBL" id="QJKC01000002">
    <property type="protein sequence ID" value="PXX50601.1"/>
    <property type="molecule type" value="Genomic_DNA"/>
</dbReference>
<evidence type="ECO:0000313" key="7">
    <source>
        <dbReference type="EMBL" id="PXX50601.1"/>
    </source>
</evidence>
<dbReference type="Pfam" id="PF05194">
    <property type="entry name" value="UreE_C"/>
    <property type="match status" value="1"/>
</dbReference>
<dbReference type="CDD" id="cd00571">
    <property type="entry name" value="UreE"/>
    <property type="match status" value="1"/>
</dbReference>
<comment type="similarity">
    <text evidence="5">Belongs to the UreE family.</text>
</comment>